<proteinExistence type="predicted"/>
<name>A0ACC2M9G5_PERAE</name>
<dbReference type="Proteomes" id="UP001234297">
    <property type="component" value="Chromosome 5"/>
</dbReference>
<evidence type="ECO:0000313" key="2">
    <source>
        <dbReference type="Proteomes" id="UP001234297"/>
    </source>
</evidence>
<keyword evidence="2" id="KW-1185">Reference proteome</keyword>
<accession>A0ACC2M9G5</accession>
<comment type="caution">
    <text evidence="1">The sequence shown here is derived from an EMBL/GenBank/DDBJ whole genome shotgun (WGS) entry which is preliminary data.</text>
</comment>
<protein>
    <submittedName>
        <fullName evidence="1">Uncharacterized protein</fullName>
    </submittedName>
</protein>
<sequence length="334" mass="36783">MAPASKADKKAALDVASWMFNVVTSVGIIIVNKALMATYGYSFATTLTGLHFATTTLMTLVLRWMGYIQPSHLPLPELLKFVLFANFSIVGMNVSLMWNSVGFYQIAKLSMIPVSCFLEVVMDKIRYSRDTKLSIGVVLLGVAVCTVTDVSVNAKGFIAAFIAVWSTALQQYYVHFLQRKYSLGSFNLLGHTAPVQAATLLVFGPFLDFWLTNKRVDEYGYNVIAVFFIILSCTIAVGTNLSQFICIGRFTAVSFQVLGHMKTILVLILGFFFFGKDGLTIQVVLGMVLAVVGMIWYGNASSQPGGKERRSYSISSDKSQKHGDLESSERDDNV</sequence>
<gene>
    <name evidence="1" type="ORF">MRB53_018953</name>
</gene>
<dbReference type="EMBL" id="CM056813">
    <property type="protein sequence ID" value="KAJ8642259.1"/>
    <property type="molecule type" value="Genomic_DNA"/>
</dbReference>
<evidence type="ECO:0000313" key="1">
    <source>
        <dbReference type="EMBL" id="KAJ8642259.1"/>
    </source>
</evidence>
<reference evidence="1 2" key="1">
    <citation type="journal article" date="2022" name="Hortic Res">
        <title>A haplotype resolved chromosomal level avocado genome allows analysis of novel avocado genes.</title>
        <authorList>
            <person name="Nath O."/>
            <person name="Fletcher S.J."/>
            <person name="Hayward A."/>
            <person name="Shaw L.M."/>
            <person name="Masouleh A.K."/>
            <person name="Furtado A."/>
            <person name="Henry R.J."/>
            <person name="Mitter N."/>
        </authorList>
    </citation>
    <scope>NUCLEOTIDE SEQUENCE [LARGE SCALE GENOMIC DNA]</scope>
    <source>
        <strain evidence="2">cv. Hass</strain>
    </source>
</reference>
<organism evidence="1 2">
    <name type="scientific">Persea americana</name>
    <name type="common">Avocado</name>
    <dbReference type="NCBI Taxonomy" id="3435"/>
    <lineage>
        <taxon>Eukaryota</taxon>
        <taxon>Viridiplantae</taxon>
        <taxon>Streptophyta</taxon>
        <taxon>Embryophyta</taxon>
        <taxon>Tracheophyta</taxon>
        <taxon>Spermatophyta</taxon>
        <taxon>Magnoliopsida</taxon>
        <taxon>Magnoliidae</taxon>
        <taxon>Laurales</taxon>
        <taxon>Lauraceae</taxon>
        <taxon>Persea</taxon>
    </lineage>
</organism>